<organism evidence="9">
    <name type="scientific">Anisakis simplex</name>
    <name type="common">Herring worm</name>
    <dbReference type="NCBI Taxonomy" id="6269"/>
    <lineage>
        <taxon>Eukaryota</taxon>
        <taxon>Metazoa</taxon>
        <taxon>Ecdysozoa</taxon>
        <taxon>Nematoda</taxon>
        <taxon>Chromadorea</taxon>
        <taxon>Rhabditida</taxon>
        <taxon>Spirurina</taxon>
        <taxon>Ascaridomorpha</taxon>
        <taxon>Ascaridoidea</taxon>
        <taxon>Anisakidae</taxon>
        <taxon>Anisakis</taxon>
        <taxon>Anisakis simplex complex</taxon>
    </lineage>
</organism>
<dbReference type="Gene3D" id="1.10.3260.10">
    <property type="entry name" value="DNA ligase, ATP-dependent, N-terminal domain"/>
    <property type="match status" value="1"/>
</dbReference>
<accession>A0A0M3JI04</accession>
<dbReference type="GO" id="GO:0005739">
    <property type="term" value="C:mitochondrion"/>
    <property type="evidence" value="ECO:0007669"/>
    <property type="project" value="TreeGrafter"/>
</dbReference>
<evidence type="ECO:0000259" key="8">
    <source>
        <dbReference type="Pfam" id="PF01068"/>
    </source>
</evidence>
<evidence type="ECO:0000256" key="4">
    <source>
        <dbReference type="ARBA" id="ARBA00022763"/>
    </source>
</evidence>
<dbReference type="AlphaFoldDB" id="A0A0M3JI04"/>
<evidence type="ECO:0000256" key="6">
    <source>
        <dbReference type="ARBA" id="ARBA00023172"/>
    </source>
</evidence>
<keyword evidence="3" id="KW-0547">Nucleotide-binding</keyword>
<keyword evidence="5" id="KW-0067">ATP-binding</keyword>
<dbReference type="InterPro" id="IPR016059">
    <property type="entry name" value="DNA_ligase_ATP-dep_CS"/>
</dbReference>
<dbReference type="InterPro" id="IPR012310">
    <property type="entry name" value="DNA_ligase_ATP-dep_cent"/>
</dbReference>
<evidence type="ECO:0000256" key="5">
    <source>
        <dbReference type="ARBA" id="ARBA00022840"/>
    </source>
</evidence>
<dbReference type="GO" id="GO:0003677">
    <property type="term" value="F:DNA binding"/>
    <property type="evidence" value="ECO:0007669"/>
    <property type="project" value="InterPro"/>
</dbReference>
<dbReference type="GO" id="GO:1903461">
    <property type="term" value="P:Okazaki fragment processing involved in mitotic DNA replication"/>
    <property type="evidence" value="ECO:0007669"/>
    <property type="project" value="TreeGrafter"/>
</dbReference>
<dbReference type="Pfam" id="PF01068">
    <property type="entry name" value="DNA_ligase_A_M"/>
    <property type="match status" value="1"/>
</dbReference>
<dbReference type="GO" id="GO:0005524">
    <property type="term" value="F:ATP binding"/>
    <property type="evidence" value="ECO:0007669"/>
    <property type="project" value="UniProtKB-KW"/>
</dbReference>
<keyword evidence="6" id="KW-0233">DNA recombination</keyword>
<comment type="similarity">
    <text evidence="1">Belongs to the ATP-dependent DNA ligase family.</text>
</comment>
<keyword evidence="2" id="KW-0436">Ligase</keyword>
<dbReference type="GO" id="GO:0006281">
    <property type="term" value="P:DNA repair"/>
    <property type="evidence" value="ECO:0007669"/>
    <property type="project" value="UniProtKB-KW"/>
</dbReference>
<evidence type="ECO:0000256" key="2">
    <source>
        <dbReference type="ARBA" id="ARBA00022598"/>
    </source>
</evidence>
<keyword evidence="7" id="KW-0234">DNA repair</keyword>
<dbReference type="SUPFAM" id="SSF56091">
    <property type="entry name" value="DNA ligase/mRNA capping enzyme, catalytic domain"/>
    <property type="match status" value="1"/>
</dbReference>
<dbReference type="WBParaSite" id="ASIM_0000726901-mRNA-1">
    <property type="protein sequence ID" value="ASIM_0000726901-mRNA-1"/>
    <property type="gene ID" value="ASIM_0000726901"/>
</dbReference>
<evidence type="ECO:0000313" key="9">
    <source>
        <dbReference type="WBParaSite" id="ASIM_0000726901-mRNA-1"/>
    </source>
</evidence>
<dbReference type="GO" id="GO:0005634">
    <property type="term" value="C:nucleus"/>
    <property type="evidence" value="ECO:0007669"/>
    <property type="project" value="TreeGrafter"/>
</dbReference>
<dbReference type="Gene3D" id="3.30.470.30">
    <property type="entry name" value="DNA ligase/mRNA capping enzyme"/>
    <property type="match status" value="1"/>
</dbReference>
<dbReference type="GO" id="GO:0003910">
    <property type="term" value="F:DNA ligase (ATP) activity"/>
    <property type="evidence" value="ECO:0007669"/>
    <property type="project" value="InterPro"/>
</dbReference>
<evidence type="ECO:0000256" key="7">
    <source>
        <dbReference type="ARBA" id="ARBA00023204"/>
    </source>
</evidence>
<protein>
    <submittedName>
        <fullName evidence="9">DNA_LIGASE_A3 domain-containing protein</fullName>
    </submittedName>
</protein>
<dbReference type="PANTHER" id="PTHR45674">
    <property type="entry name" value="DNA LIGASE 1/3 FAMILY MEMBER"/>
    <property type="match status" value="1"/>
</dbReference>
<dbReference type="InterPro" id="IPR050191">
    <property type="entry name" value="ATP-dep_DNA_ligase"/>
</dbReference>
<feature type="domain" description="ATP-dependent DNA ligase family profile" evidence="8">
    <location>
        <begin position="41"/>
        <end position="118"/>
    </location>
</feature>
<dbReference type="PANTHER" id="PTHR45674:SF4">
    <property type="entry name" value="DNA LIGASE 1"/>
    <property type="match status" value="1"/>
</dbReference>
<proteinExistence type="inferred from homology"/>
<reference evidence="9" key="1">
    <citation type="submission" date="2017-02" db="UniProtKB">
        <authorList>
            <consortium name="WormBaseParasite"/>
        </authorList>
    </citation>
    <scope>IDENTIFICATION</scope>
</reference>
<evidence type="ECO:0000256" key="1">
    <source>
        <dbReference type="ARBA" id="ARBA00007572"/>
    </source>
</evidence>
<keyword evidence="4" id="KW-0227">DNA damage</keyword>
<sequence>LKTTYCECPNYDRIISTALELGGVRDLPEHCKLEPGIPLKPMLAYPTKGISEVMRRFGSAQFACEYKYDGERGQLHLGEFGVKIFSRNQEDNTGKFPDIIARIRECCDAETESFVADS</sequence>
<dbReference type="GO" id="GO:0006310">
    <property type="term" value="P:DNA recombination"/>
    <property type="evidence" value="ECO:0007669"/>
    <property type="project" value="UniProtKB-KW"/>
</dbReference>
<evidence type="ECO:0000256" key="3">
    <source>
        <dbReference type="ARBA" id="ARBA00022741"/>
    </source>
</evidence>
<name>A0A0M3JI04_ANISI</name>
<dbReference type="InterPro" id="IPR036599">
    <property type="entry name" value="DNA_ligase_N_sf"/>
</dbReference>
<dbReference type="PROSITE" id="PS00697">
    <property type="entry name" value="DNA_LIGASE_A1"/>
    <property type="match status" value="1"/>
</dbReference>